<dbReference type="Proteomes" id="UP001186974">
    <property type="component" value="Unassembled WGS sequence"/>
</dbReference>
<protein>
    <submittedName>
        <fullName evidence="1">Uncharacterized protein</fullName>
    </submittedName>
</protein>
<organism evidence="1 2">
    <name type="scientific">Coniosporium uncinatum</name>
    <dbReference type="NCBI Taxonomy" id="93489"/>
    <lineage>
        <taxon>Eukaryota</taxon>
        <taxon>Fungi</taxon>
        <taxon>Dikarya</taxon>
        <taxon>Ascomycota</taxon>
        <taxon>Pezizomycotina</taxon>
        <taxon>Dothideomycetes</taxon>
        <taxon>Dothideomycetes incertae sedis</taxon>
        <taxon>Coniosporium</taxon>
    </lineage>
</organism>
<accession>A0ACC3DAK9</accession>
<sequence>MPARFTTALHKRHEYVQRIDQVLQQVLSTLYSLRDKDFIGRPEDNLEHRKLVPYLVIYKGDLMEMYKKTEHKLALTRDGLRTLCQGAQDRSEQLKKMREIWRETSALELRQSREKLITDLHGLLPLGLRRETWEGQQSEGTHEIIPLLLLNTSLQAPFSTFIDNFADRWSPNTTEDRARLMRGLNVKTNTTGFSAKELGQYALSLITRMDGMRQSKDIISEQLDAMKLAKEEAGNNLTRREGSNGGKDEEIRGLRQRIEVVEHAIGEIATLRKSLEENDQRLQDLIGNGEGSQGVQERLNYGRGRLGLLAG</sequence>
<name>A0ACC3DAK9_9PEZI</name>
<gene>
    <name evidence="1" type="ORF">LTS18_007267</name>
</gene>
<reference evidence="1" key="1">
    <citation type="submission" date="2024-09" db="EMBL/GenBank/DDBJ databases">
        <title>Black Yeasts Isolated from many extreme environments.</title>
        <authorList>
            <person name="Coleine C."/>
            <person name="Stajich J.E."/>
            <person name="Selbmann L."/>
        </authorList>
    </citation>
    <scope>NUCLEOTIDE SEQUENCE</scope>
    <source>
        <strain evidence="1">CCFEE 5737</strain>
    </source>
</reference>
<evidence type="ECO:0000313" key="1">
    <source>
        <dbReference type="EMBL" id="KAK3064430.1"/>
    </source>
</evidence>
<proteinExistence type="predicted"/>
<evidence type="ECO:0000313" key="2">
    <source>
        <dbReference type="Proteomes" id="UP001186974"/>
    </source>
</evidence>
<comment type="caution">
    <text evidence="1">The sequence shown here is derived from an EMBL/GenBank/DDBJ whole genome shotgun (WGS) entry which is preliminary data.</text>
</comment>
<keyword evidence="2" id="KW-1185">Reference proteome</keyword>
<dbReference type="EMBL" id="JAWDJW010006515">
    <property type="protein sequence ID" value="KAK3064430.1"/>
    <property type="molecule type" value="Genomic_DNA"/>
</dbReference>